<sequence length="196" mass="22037">MSSTLPDYRQTVRPEWIDYNGHMSEAFYVLVFGHSTDEMMVETGLDSAYRARTGCSLYTVESHIRYLSEVEEGAELTIRTRVIGVDEKKVRFTHEMHVGEPDGAPVATTELLALHIDQKESRSAPFPDEVKERLADLLEKAPSGRAGRSARFRPRRVEGPPYRLNAPAPDSSGAGAFAVPDGGSGEVEWRWRRWSR</sequence>
<name>A0A4D4LBM6_STRVO</name>
<dbReference type="GO" id="GO:0047617">
    <property type="term" value="F:fatty acyl-CoA hydrolase activity"/>
    <property type="evidence" value="ECO:0007669"/>
    <property type="project" value="TreeGrafter"/>
</dbReference>
<dbReference type="AlphaFoldDB" id="A0A4D4LBM6"/>
<organism evidence="2 3">
    <name type="scientific">Streptomyces violaceusniger</name>
    <dbReference type="NCBI Taxonomy" id="68280"/>
    <lineage>
        <taxon>Bacteria</taxon>
        <taxon>Bacillati</taxon>
        <taxon>Actinomycetota</taxon>
        <taxon>Actinomycetes</taxon>
        <taxon>Kitasatosporales</taxon>
        <taxon>Streptomycetaceae</taxon>
        <taxon>Streptomyces</taxon>
        <taxon>Streptomyces violaceusniger group</taxon>
    </lineage>
</organism>
<dbReference type="PANTHER" id="PTHR31793:SF2">
    <property type="entry name" value="BLR1345 PROTEIN"/>
    <property type="match status" value="1"/>
</dbReference>
<dbReference type="InterPro" id="IPR050563">
    <property type="entry name" value="4-hydroxybenzoyl-CoA_TE"/>
</dbReference>
<evidence type="ECO:0000313" key="3">
    <source>
        <dbReference type="Proteomes" id="UP000301309"/>
    </source>
</evidence>
<gene>
    <name evidence="2" type="ORF">SVIO_065010</name>
</gene>
<accession>A0A4D4LBM6</accession>
<reference evidence="2 3" key="1">
    <citation type="journal article" date="2020" name="Int. J. Syst. Evol. Microbiol.">
        <title>Reclassification of Streptomyces castelarensis and Streptomyces sporoclivatus as later heterotypic synonyms of Streptomyces antimycoticus.</title>
        <authorList>
            <person name="Komaki H."/>
            <person name="Tamura T."/>
        </authorList>
    </citation>
    <scope>NUCLEOTIDE SEQUENCE [LARGE SCALE GENOMIC DNA]</scope>
    <source>
        <strain evidence="2 3">NBRC 13459</strain>
    </source>
</reference>
<dbReference type="SUPFAM" id="SSF54637">
    <property type="entry name" value="Thioesterase/thiol ester dehydrase-isomerase"/>
    <property type="match status" value="1"/>
</dbReference>
<dbReference type="PANTHER" id="PTHR31793">
    <property type="entry name" value="4-HYDROXYBENZOYL-COA THIOESTERASE FAMILY MEMBER"/>
    <property type="match status" value="1"/>
</dbReference>
<dbReference type="InterPro" id="IPR029069">
    <property type="entry name" value="HotDog_dom_sf"/>
</dbReference>
<dbReference type="Proteomes" id="UP000301309">
    <property type="component" value="Unassembled WGS sequence"/>
</dbReference>
<comment type="caution">
    <text evidence="2">The sequence shown here is derived from an EMBL/GenBank/DDBJ whole genome shotgun (WGS) entry which is preliminary data.</text>
</comment>
<dbReference type="Pfam" id="PF13279">
    <property type="entry name" value="4HBT_2"/>
    <property type="match status" value="1"/>
</dbReference>
<proteinExistence type="predicted"/>
<evidence type="ECO:0000313" key="2">
    <source>
        <dbReference type="EMBL" id="GDY55878.1"/>
    </source>
</evidence>
<protein>
    <recommendedName>
        <fullName evidence="4">4-hydroxybenzoyl-CoA thioesterase</fullName>
    </recommendedName>
</protein>
<keyword evidence="3" id="KW-1185">Reference proteome</keyword>
<dbReference type="Gene3D" id="3.10.129.10">
    <property type="entry name" value="Hotdog Thioesterase"/>
    <property type="match status" value="1"/>
</dbReference>
<dbReference type="EMBL" id="BJHW01000001">
    <property type="protein sequence ID" value="GDY55878.1"/>
    <property type="molecule type" value="Genomic_DNA"/>
</dbReference>
<dbReference type="CDD" id="cd00586">
    <property type="entry name" value="4HBT"/>
    <property type="match status" value="1"/>
</dbReference>
<evidence type="ECO:0008006" key="4">
    <source>
        <dbReference type="Google" id="ProtNLM"/>
    </source>
</evidence>
<feature type="region of interest" description="Disordered" evidence="1">
    <location>
        <begin position="145"/>
        <end position="185"/>
    </location>
</feature>
<evidence type="ECO:0000256" key="1">
    <source>
        <dbReference type="SAM" id="MobiDB-lite"/>
    </source>
</evidence>